<evidence type="ECO:0000313" key="3">
    <source>
        <dbReference type="Proteomes" id="UP001396334"/>
    </source>
</evidence>
<feature type="region of interest" description="Disordered" evidence="1">
    <location>
        <begin position="34"/>
        <end position="99"/>
    </location>
</feature>
<evidence type="ECO:0000256" key="1">
    <source>
        <dbReference type="SAM" id="MobiDB-lite"/>
    </source>
</evidence>
<protein>
    <submittedName>
        <fullName evidence="2">Uncharacterized protein</fullName>
    </submittedName>
</protein>
<gene>
    <name evidence="2" type="ORF">V6N11_078481</name>
</gene>
<dbReference type="PANTHER" id="PTHR38221">
    <property type="entry name" value="BNAA04G14260D PROTEIN"/>
    <property type="match status" value="1"/>
</dbReference>
<reference evidence="2 3" key="1">
    <citation type="journal article" date="2024" name="G3 (Bethesda)">
        <title>Genome assembly of Hibiscus sabdariffa L. provides insights into metabolisms of medicinal natural products.</title>
        <authorList>
            <person name="Kim T."/>
        </authorList>
    </citation>
    <scope>NUCLEOTIDE SEQUENCE [LARGE SCALE GENOMIC DNA]</scope>
    <source>
        <strain evidence="2">TK-2024</strain>
        <tissue evidence="2">Old leaves</tissue>
    </source>
</reference>
<dbReference type="Proteomes" id="UP001396334">
    <property type="component" value="Unassembled WGS sequence"/>
</dbReference>
<comment type="caution">
    <text evidence="2">The sequence shown here is derived from an EMBL/GenBank/DDBJ whole genome shotgun (WGS) entry which is preliminary data.</text>
</comment>
<accession>A0ABR2TGH6</accession>
<proteinExistence type="predicted"/>
<evidence type="ECO:0000313" key="2">
    <source>
        <dbReference type="EMBL" id="KAK9036482.1"/>
    </source>
</evidence>
<organism evidence="2 3">
    <name type="scientific">Hibiscus sabdariffa</name>
    <name type="common">roselle</name>
    <dbReference type="NCBI Taxonomy" id="183260"/>
    <lineage>
        <taxon>Eukaryota</taxon>
        <taxon>Viridiplantae</taxon>
        <taxon>Streptophyta</taxon>
        <taxon>Embryophyta</taxon>
        <taxon>Tracheophyta</taxon>
        <taxon>Spermatophyta</taxon>
        <taxon>Magnoliopsida</taxon>
        <taxon>eudicotyledons</taxon>
        <taxon>Gunneridae</taxon>
        <taxon>Pentapetalae</taxon>
        <taxon>rosids</taxon>
        <taxon>malvids</taxon>
        <taxon>Malvales</taxon>
        <taxon>Malvaceae</taxon>
        <taxon>Malvoideae</taxon>
        <taxon>Hibiscus</taxon>
    </lineage>
</organism>
<dbReference type="PANTHER" id="PTHR38221:SF1">
    <property type="entry name" value="OVULE PROTEIN"/>
    <property type="match status" value="1"/>
</dbReference>
<keyword evidence="3" id="KW-1185">Reference proteome</keyword>
<sequence>MDQDDPFGWLIDECQMSPSEAFDLQHCSYFGVSDSGGSDVGDRNPVDVPVEPTGVSMVSPPDSQDELPNHQSNVPEDQEIFHTPPEFRSTPTSSDNYSDDRMAGNCLDRDGGTVPIEVDSGSVVDLWRDTDLGFMELELESEENRVSRRESSPTEALELSDTEALLESLMNATQSPGATIELACETDNGEGNSGRNKNIPGDIDQVRCIRENGSNSRAMEVNAKGKRVLPSWGNPMVEPDYDHKSADEELVVNGRVDEQPEVNERDNGNVRGDVGPEVLPSLVNGREPVHSNIGTNCHSNIGTNCVRENLRRRTVLDVLLQLEKDTEEDTSLYGLSLLEVAQQKWGKFV</sequence>
<name>A0ABR2TGH6_9ROSI</name>
<dbReference type="EMBL" id="JBBPBN010000006">
    <property type="protein sequence ID" value="KAK9036482.1"/>
    <property type="molecule type" value="Genomic_DNA"/>
</dbReference>